<dbReference type="PATRIC" id="fig|1618450.3.peg.1031"/>
<keyword evidence="1 4" id="KW-0328">Glycosyltransferase</keyword>
<dbReference type="UniPathway" id="UPA00392"/>
<keyword evidence="2 4" id="KW-0808">Transferase</keyword>
<feature type="region of interest" description="RNA binding; important for wobble base 34 recognition" evidence="4">
    <location>
        <begin position="309"/>
        <end position="313"/>
    </location>
</feature>
<feature type="domain" description="tRNA-guanine(15) transglycosylase-like" evidence="5">
    <location>
        <begin position="14"/>
        <end position="130"/>
    </location>
</feature>
<feature type="binding site" evidence="4">
    <location>
        <begin position="93"/>
        <end position="97"/>
    </location>
    <ligand>
        <name>substrate</name>
    </ligand>
</feature>
<comment type="pathway">
    <text evidence="4">tRNA modification; tRNA-queuosine biosynthesis.</text>
</comment>
<evidence type="ECO:0000256" key="1">
    <source>
        <dbReference type="ARBA" id="ARBA00022676"/>
    </source>
</evidence>
<comment type="cofactor">
    <cofactor evidence="4">
        <name>Zn(2+)</name>
        <dbReference type="ChEBI" id="CHEBI:29105"/>
    </cofactor>
    <text evidence="4">Binds 1 zinc ion per subunit.</text>
</comment>
<dbReference type="Gene3D" id="3.20.20.105">
    <property type="entry name" value="Queuine tRNA-ribosyltransferase-like"/>
    <property type="match status" value="1"/>
</dbReference>
<comment type="caution">
    <text evidence="6">The sequence shown here is derived from an EMBL/GenBank/DDBJ whole genome shotgun (WGS) entry which is preliminary data.</text>
</comment>
<comment type="function">
    <text evidence="4">Catalyzes the base-exchange of a guanine (G) residue with the queuine precursor 7-aminomethyl-7-deazaguanine (PreQ1) at position 34 (anticodon wobble position) in tRNAs with GU(N) anticodons (tRNA-Asp, -Asn, -His and -Tyr). Catalysis occurs through a double-displacement mechanism. The nucleophile active site attacks the C1' of nucleotide 34 to detach the guanine base from the RNA, forming a covalent enzyme-RNA intermediate. The proton acceptor active site deprotonates the incoming PreQ1, allowing a nucleophilic attack on the C1' of the ribose to form the product. After dissociation, two additional enzymatic reactions on the tRNA convert PreQ1 to queuine (Q), resulting in the hypermodified nucleoside queuosine (7-(((4,5-cis-dihydroxy-2-cyclopenten-1-yl)amino)methyl)-7-deazaguanosine).</text>
</comment>
<feature type="active site" description="Nucleophile" evidence="4">
    <location>
        <position position="304"/>
    </location>
</feature>
<dbReference type="Proteomes" id="UP000034539">
    <property type="component" value="Unassembled WGS sequence"/>
</dbReference>
<feature type="binding site" evidence="4">
    <location>
        <position position="368"/>
    </location>
    <ligand>
        <name>Zn(2+)</name>
        <dbReference type="ChEBI" id="CHEBI:29105"/>
    </ligand>
</feature>
<dbReference type="InterPro" id="IPR004803">
    <property type="entry name" value="TGT"/>
</dbReference>
<evidence type="ECO:0000256" key="2">
    <source>
        <dbReference type="ARBA" id="ARBA00022679"/>
    </source>
</evidence>
<gene>
    <name evidence="4" type="primary">tgt</name>
    <name evidence="6" type="ORF">UT63_C0055G0002</name>
</gene>
<comment type="subunit">
    <text evidence="4">Homodimer. Within each dimer, one monomer is responsible for RNA recognition and catalysis, while the other monomer binds to the replacement base PreQ1.</text>
</comment>
<accession>A0A0G0PUX9</accession>
<dbReference type="NCBIfam" id="TIGR00449">
    <property type="entry name" value="tgt_general"/>
    <property type="match status" value="1"/>
</dbReference>
<dbReference type="EMBL" id="LBXN01000055">
    <property type="protein sequence ID" value="KKR31984.1"/>
    <property type="molecule type" value="Genomic_DNA"/>
</dbReference>
<evidence type="ECO:0000313" key="6">
    <source>
        <dbReference type="EMBL" id="KKR31984.1"/>
    </source>
</evidence>
<dbReference type="SUPFAM" id="SSF51713">
    <property type="entry name" value="tRNA-guanine transglycosylase"/>
    <property type="match status" value="1"/>
</dbReference>
<reference evidence="6 7" key="1">
    <citation type="journal article" date="2015" name="Nature">
        <title>rRNA introns, odd ribosomes, and small enigmatic genomes across a large radiation of phyla.</title>
        <authorList>
            <person name="Brown C.T."/>
            <person name="Hug L.A."/>
            <person name="Thomas B.C."/>
            <person name="Sharon I."/>
            <person name="Castelle C.J."/>
            <person name="Singh A."/>
            <person name="Wilkins M.J."/>
            <person name="Williams K.H."/>
            <person name="Banfield J.F."/>
        </authorList>
    </citation>
    <scope>NUCLEOTIDE SEQUENCE [LARGE SCALE GENOMIC DNA]</scope>
</reference>
<dbReference type="EC" id="2.4.2.29" evidence="4"/>
<sequence length="428" mass="48197">MNYSFKVTHNDKKTKARLGVISCPHGTTETPAFLPVGTQATVKALTPEDFIRAGTKIIMVNTYHTFLRPGSSIIKSLGGLHKFMNYDGPMMTDSGGFQVFSLGFAMEHGVGFLIPLYGDEEVVKGETVEKTRTIQNSFMKFCRVTEEGANFISHLDGTKYLFTPEISAKTQIELGADFITALDECTSPLHDFDYTKVSMERTHRWEKRSLDYLKKNGGKNKQAMYGVTQGGSFDDLRIVSTKFVNDEDFFGVAIGGAFINKPRLYHILDITIPHLTAVKPRHLLGIGSVEDIFEAVERGVDTFDCVSPTRLGRMGHAYINLKFKNPSKISDEILQGKQNLKVNRKFTINLTNSIFKEDKGVIDSECGCYTCVSGFSKAYLRHLFWAKELLAYRLLSIHNVYFLNNLMFQIRESIGNGNLLDLKRNWLV</sequence>
<dbReference type="InterPro" id="IPR050076">
    <property type="entry name" value="ArchSynthase1/Queuine_TRR"/>
</dbReference>
<feature type="binding site" evidence="4">
    <location>
        <position position="256"/>
    </location>
    <ligand>
        <name>substrate</name>
    </ligand>
</feature>
<keyword evidence="4" id="KW-0671">Queuosine biosynthesis</keyword>
<name>A0A0G0PUX9_9BACT</name>
<evidence type="ECO:0000256" key="3">
    <source>
        <dbReference type="ARBA" id="ARBA00022694"/>
    </source>
</evidence>
<keyword evidence="4" id="KW-0862">Zinc</keyword>
<proteinExistence type="inferred from homology"/>
<feature type="binding site" evidence="4">
    <location>
        <position position="183"/>
    </location>
    <ligand>
        <name>substrate</name>
    </ligand>
</feature>
<evidence type="ECO:0000256" key="4">
    <source>
        <dbReference type="HAMAP-Rule" id="MF_00168"/>
    </source>
</evidence>
<dbReference type="HAMAP" id="MF_00168">
    <property type="entry name" value="Q_tRNA_Tgt"/>
    <property type="match status" value="1"/>
</dbReference>
<comment type="similarity">
    <text evidence="4">Belongs to the queuine tRNA-ribosyltransferase family.</text>
</comment>
<feature type="binding site" evidence="4">
    <location>
        <position position="398"/>
    </location>
    <ligand>
        <name>Zn(2+)</name>
        <dbReference type="ChEBI" id="CHEBI:29105"/>
    </ligand>
</feature>
<dbReference type="GO" id="GO:0005829">
    <property type="term" value="C:cytosol"/>
    <property type="evidence" value="ECO:0007669"/>
    <property type="project" value="TreeGrafter"/>
</dbReference>
<evidence type="ECO:0000259" key="5">
    <source>
        <dbReference type="Pfam" id="PF01702"/>
    </source>
</evidence>
<feature type="region of interest" description="RNA binding" evidence="4">
    <location>
        <begin position="285"/>
        <end position="291"/>
    </location>
</feature>
<dbReference type="GO" id="GO:0046872">
    <property type="term" value="F:metal ion binding"/>
    <property type="evidence" value="ECO:0007669"/>
    <property type="project" value="UniProtKB-KW"/>
</dbReference>
<comment type="catalytic activity">
    <reaction evidence="4">
        <text>7-aminomethyl-7-carbaguanine + guanosine(34) in tRNA = 7-aminomethyl-7-carbaguanosine(34) in tRNA + guanine</text>
        <dbReference type="Rhea" id="RHEA:24104"/>
        <dbReference type="Rhea" id="RHEA-COMP:10341"/>
        <dbReference type="Rhea" id="RHEA-COMP:10342"/>
        <dbReference type="ChEBI" id="CHEBI:16235"/>
        <dbReference type="ChEBI" id="CHEBI:58703"/>
        <dbReference type="ChEBI" id="CHEBI:74269"/>
        <dbReference type="ChEBI" id="CHEBI:82833"/>
        <dbReference type="EC" id="2.4.2.29"/>
    </reaction>
</comment>
<dbReference type="InterPro" id="IPR002616">
    <property type="entry name" value="tRNA_ribo_trans-like"/>
</dbReference>
<protein>
    <recommendedName>
        <fullName evidence="4">Queuine tRNA-ribosyltransferase</fullName>
        <ecNumber evidence="4">2.4.2.29</ecNumber>
    </recommendedName>
    <alternativeName>
        <fullName evidence="4">Guanine insertion enzyme</fullName>
    </alternativeName>
    <alternativeName>
        <fullName evidence="4">tRNA-guanine transglycosylase</fullName>
    </alternativeName>
</protein>
<dbReference type="PANTHER" id="PTHR46499">
    <property type="entry name" value="QUEUINE TRNA-RIBOSYLTRANSFERASE"/>
    <property type="match status" value="1"/>
</dbReference>
<dbReference type="PANTHER" id="PTHR46499:SF1">
    <property type="entry name" value="QUEUINE TRNA-RIBOSYLTRANSFERASE"/>
    <property type="match status" value="1"/>
</dbReference>
<keyword evidence="4" id="KW-0479">Metal-binding</keyword>
<dbReference type="GO" id="GO:0008479">
    <property type="term" value="F:tRNA-guanosine(34) queuine transglycosylase activity"/>
    <property type="evidence" value="ECO:0007669"/>
    <property type="project" value="UniProtKB-UniRule"/>
</dbReference>
<dbReference type="AlphaFoldDB" id="A0A0G0PUX9"/>
<dbReference type="InterPro" id="IPR036511">
    <property type="entry name" value="TGT-like_sf"/>
</dbReference>
<feature type="active site" description="Proton acceptor" evidence="4">
    <location>
        <position position="93"/>
    </location>
</feature>
<dbReference type="GO" id="GO:0008616">
    <property type="term" value="P:tRNA queuosine(34) biosynthetic process"/>
    <property type="evidence" value="ECO:0007669"/>
    <property type="project" value="UniProtKB-UniRule"/>
</dbReference>
<feature type="domain" description="tRNA-guanine(15) transglycosylase-like" evidence="5">
    <location>
        <begin position="137"/>
        <end position="426"/>
    </location>
</feature>
<dbReference type="NCBIfam" id="TIGR00430">
    <property type="entry name" value="Q_tRNA_tgt"/>
    <property type="match status" value="1"/>
</dbReference>
<keyword evidence="3 4" id="KW-0819">tRNA processing</keyword>
<dbReference type="Pfam" id="PF01702">
    <property type="entry name" value="TGT"/>
    <property type="match status" value="2"/>
</dbReference>
<feature type="binding site" evidence="4">
    <location>
        <position position="371"/>
    </location>
    <ligand>
        <name>Zn(2+)</name>
        <dbReference type="ChEBI" id="CHEBI:29105"/>
    </ligand>
</feature>
<feature type="binding site" evidence="4">
    <location>
        <position position="366"/>
    </location>
    <ligand>
        <name>Zn(2+)</name>
        <dbReference type="ChEBI" id="CHEBI:29105"/>
    </ligand>
</feature>
<evidence type="ECO:0000313" key="7">
    <source>
        <dbReference type="Proteomes" id="UP000034539"/>
    </source>
</evidence>
<organism evidence="6 7">
    <name type="scientific">Candidatus Gottesmanbacteria bacterium GW2011_GWC2_39_8</name>
    <dbReference type="NCBI Taxonomy" id="1618450"/>
    <lineage>
        <taxon>Bacteria</taxon>
        <taxon>Candidatus Gottesmaniibacteriota</taxon>
    </lineage>
</organism>
<feature type="binding site" evidence="4">
    <location>
        <position position="229"/>
    </location>
    <ligand>
        <name>substrate</name>
    </ligand>
</feature>